<evidence type="ECO:0000256" key="2">
    <source>
        <dbReference type="SAM" id="MobiDB-lite"/>
    </source>
</evidence>
<feature type="compositionally biased region" description="Low complexity" evidence="2">
    <location>
        <begin position="105"/>
        <end position="274"/>
    </location>
</feature>
<dbReference type="InterPro" id="IPR000742">
    <property type="entry name" value="EGF"/>
</dbReference>
<feature type="region of interest" description="Disordered" evidence="2">
    <location>
        <begin position="78"/>
        <end position="277"/>
    </location>
</feature>
<dbReference type="InterPro" id="IPR032675">
    <property type="entry name" value="LRR_dom_sf"/>
</dbReference>
<keyword evidence="3" id="KW-0812">Transmembrane</keyword>
<dbReference type="Proteomes" id="UP000695562">
    <property type="component" value="Unassembled WGS sequence"/>
</dbReference>
<dbReference type="Gene3D" id="3.80.10.10">
    <property type="entry name" value="Ribonuclease Inhibitor"/>
    <property type="match status" value="1"/>
</dbReference>
<dbReference type="InterPro" id="IPR053331">
    <property type="entry name" value="EGF-like_comC"/>
</dbReference>
<dbReference type="PANTHER" id="PTHR24032:SF16">
    <property type="entry name" value="EGF-LIKE DOMAIN-CONTAINING PROTEIN"/>
    <property type="match status" value="1"/>
</dbReference>
<feature type="signal peptide" evidence="4">
    <location>
        <begin position="1"/>
        <end position="22"/>
    </location>
</feature>
<feature type="domain" description="EGF-like" evidence="5">
    <location>
        <begin position="869"/>
        <end position="901"/>
    </location>
</feature>
<dbReference type="PROSITE" id="PS00022">
    <property type="entry name" value="EGF_1"/>
    <property type="match status" value="1"/>
</dbReference>
<dbReference type="OrthoDB" id="26095at2759"/>
<reference evidence="6" key="1">
    <citation type="submission" date="2020-01" db="EMBL/GenBank/DDBJ databases">
        <title>Development of genomics and gene disruption for Polysphondylium violaceum indicates a role for the polyketide synthase stlB in stalk morphogenesis.</title>
        <authorList>
            <person name="Narita B."/>
            <person name="Kawabe Y."/>
            <person name="Kin K."/>
            <person name="Saito T."/>
            <person name="Gibbs R."/>
            <person name="Kuspa A."/>
            <person name="Muzny D."/>
            <person name="Queller D."/>
            <person name="Richards S."/>
            <person name="Strassman J."/>
            <person name="Sucgang R."/>
            <person name="Worley K."/>
            <person name="Schaap P."/>
        </authorList>
    </citation>
    <scope>NUCLEOTIDE SEQUENCE</scope>
    <source>
        <strain evidence="6">QSvi11</strain>
    </source>
</reference>
<dbReference type="AlphaFoldDB" id="A0A8J4PS18"/>
<keyword evidence="4" id="KW-0732">Signal</keyword>
<dbReference type="PANTHER" id="PTHR24032">
    <property type="entry name" value="EGF-LIKE DOMAIN-CONTAINING PROTEIN-RELATED-RELATED"/>
    <property type="match status" value="1"/>
</dbReference>
<dbReference type="PROSITE" id="PS50026">
    <property type="entry name" value="EGF_3"/>
    <property type="match status" value="1"/>
</dbReference>
<keyword evidence="1" id="KW-1015">Disulfide bond</keyword>
<evidence type="ECO:0000313" key="6">
    <source>
        <dbReference type="EMBL" id="KAF2072713.1"/>
    </source>
</evidence>
<accession>A0A8J4PS18</accession>
<feature type="compositionally biased region" description="Polar residues" evidence="2">
    <location>
        <begin position="94"/>
        <end position="104"/>
    </location>
</feature>
<evidence type="ECO:0000256" key="1">
    <source>
        <dbReference type="PROSITE-ProRule" id="PRU00076"/>
    </source>
</evidence>
<dbReference type="SUPFAM" id="SSF52058">
    <property type="entry name" value="L domain-like"/>
    <property type="match status" value="1"/>
</dbReference>
<protein>
    <recommendedName>
        <fullName evidence="5">EGF-like domain-containing protein</fullName>
    </recommendedName>
</protein>
<organism evidence="6 7">
    <name type="scientific">Polysphondylium violaceum</name>
    <dbReference type="NCBI Taxonomy" id="133409"/>
    <lineage>
        <taxon>Eukaryota</taxon>
        <taxon>Amoebozoa</taxon>
        <taxon>Evosea</taxon>
        <taxon>Eumycetozoa</taxon>
        <taxon>Dictyostelia</taxon>
        <taxon>Dictyosteliales</taxon>
        <taxon>Dictyosteliaceae</taxon>
        <taxon>Polysphondylium</taxon>
    </lineage>
</organism>
<dbReference type="EMBL" id="AJWJ01000255">
    <property type="protein sequence ID" value="KAF2072713.1"/>
    <property type="molecule type" value="Genomic_DNA"/>
</dbReference>
<evidence type="ECO:0000256" key="3">
    <source>
        <dbReference type="SAM" id="Phobius"/>
    </source>
</evidence>
<comment type="caution">
    <text evidence="1">Lacks conserved residue(s) required for the propagation of feature annotation.</text>
</comment>
<evidence type="ECO:0000259" key="5">
    <source>
        <dbReference type="PROSITE" id="PS50026"/>
    </source>
</evidence>
<keyword evidence="1" id="KW-0245">EGF-like domain</keyword>
<feature type="disulfide bond" evidence="1">
    <location>
        <begin position="891"/>
        <end position="900"/>
    </location>
</feature>
<dbReference type="Pfam" id="PF22933">
    <property type="entry name" value="ComC_SSD"/>
    <property type="match status" value="1"/>
</dbReference>
<keyword evidence="3" id="KW-0472">Membrane</keyword>
<dbReference type="CDD" id="cd00054">
    <property type="entry name" value="EGF_CA"/>
    <property type="match status" value="1"/>
</dbReference>
<comment type="caution">
    <text evidence="6">The sequence shown here is derived from an EMBL/GenBank/DDBJ whole genome shotgun (WGS) entry which is preliminary data.</text>
</comment>
<dbReference type="SUPFAM" id="SSF57196">
    <property type="entry name" value="EGF/Laminin"/>
    <property type="match status" value="1"/>
</dbReference>
<dbReference type="CDD" id="cd00603">
    <property type="entry name" value="IPT_PCSR"/>
    <property type="match status" value="1"/>
</dbReference>
<proteinExistence type="predicted"/>
<sequence length="1197" mass="127006">MDYKYVLLILFSLVCLSSRVHSITNDEIDSIHWLGTQFNCKWDLTPATICQNTGITCDADGVSNINIDANTPYGEPFIPSISSGSGTPTISSGAGTRTLSSSGAGPSTGYTVSTGGSPSTGTPSTGTPSTGYTVSTGGSPSTGTPSTGTPSTGYTVSTGGSPSTGTPSTGTPSTGYTVSTGGSPSTGTPSTGTPSTGYTVSTGGSPSTGTPSTGTPSTGTPSTGYTISTGGSPSTGTPSTGTPSTGYTVSTGGSPSTGPPTSGSASGSSGTSGPIDHSTIDILDNPFNTLEELTYLNNLVVPVISYLKFPFLQQLIIENREVIDANINILNYISNAPNLWDLRIKNVTGVIVVPTDFSASIPKLKWVYLQNLGFNSVPLGLINNAVEIFDLEDTPISSFPWTEVNKVKYLKMEWIGTPSLISFVSSYFNFLTQLHIKTSGSSVGVDCSTIVEIDFEGSGNSSPRTLQIGSAPNLNILALTNLKVDSINTDLSVFAKLLLINMRNVQLSTPGFPFTALPDSLQTIDIQNSHNMQLPNLSIINKVKYLTMSSDGLNQEIPHYTGLVTLFINNNQLIGAVDESICTISDINISNNNLASIPTCFTCYSYYAAPWYASNPNLASNPSNCLDMKLDVSVFKMNKDGGVVTLTGKNLGWGRDISAGLVRVIPNTKFTYTIPPQSSGITSKTLAFSTTVSATINWSYYSQTVQSSQYIQKSDGIYLSLIGDFEKTNLVVFFDGVATIDYSFPDARNLLIKLGKSLIESRHTVKLVSDLASASFDSLFVRTYPTVSSSSPITVDGGSITFYGVFSANSSFVPNPIITIDGNVCPIVSNNRDTIVCTAQPKSGGGKASVSIKVDEYSFASSSVVFYEGKPECTKQCLNGGTCNANGVCQCIDNFTGPLCESSPPKNAPVFKVEKDRPTSSLATQNIIFDISLYSIQELNNNGDVVKEVSAPAWNGAAQNGDAISFSAIVEPNVFVGATVEFNSEAKTYEFAGKTTSLDPNSIKVSMNISSWSFSSSLNTLRVVFKSAVQTVDQEKVCNDKEPVLESGNENSLADSSLKYISVVKNGVVLYGRFTDRVLSNGRISYSRVELISNADVQGTLVGIHIPQCSTCILDPDFSLLLRNDEVEESGCDGKKSSRKWVVPVAVVIPVVVLSAAFVLGVVFFRKKFYVNRAGLSVKFIRRQSRTSSKINMTHIK</sequence>
<dbReference type="Gene3D" id="2.10.25.10">
    <property type="entry name" value="Laminin"/>
    <property type="match status" value="1"/>
</dbReference>
<feature type="compositionally biased region" description="Low complexity" evidence="2">
    <location>
        <begin position="78"/>
        <end position="93"/>
    </location>
</feature>
<feature type="transmembrane region" description="Helical" evidence="3">
    <location>
        <begin position="1141"/>
        <end position="1165"/>
    </location>
</feature>
<evidence type="ECO:0000313" key="7">
    <source>
        <dbReference type="Proteomes" id="UP000695562"/>
    </source>
</evidence>
<keyword evidence="7" id="KW-1185">Reference proteome</keyword>
<dbReference type="InterPro" id="IPR054484">
    <property type="entry name" value="ComC_SSD"/>
</dbReference>
<feature type="chain" id="PRO_5035245117" description="EGF-like domain-containing protein" evidence="4">
    <location>
        <begin position="23"/>
        <end position="1197"/>
    </location>
</feature>
<gene>
    <name evidence="6" type="ORF">CYY_005973</name>
</gene>
<evidence type="ECO:0000256" key="4">
    <source>
        <dbReference type="SAM" id="SignalP"/>
    </source>
</evidence>
<name>A0A8J4PS18_9MYCE</name>
<feature type="disulfide bond" evidence="1">
    <location>
        <begin position="873"/>
        <end position="883"/>
    </location>
</feature>
<keyword evidence="3" id="KW-1133">Transmembrane helix</keyword>